<feature type="region of interest" description="Disordered" evidence="1">
    <location>
        <begin position="399"/>
        <end position="418"/>
    </location>
</feature>
<dbReference type="GO" id="GO:0015562">
    <property type="term" value="F:efflux transmembrane transporter activity"/>
    <property type="evidence" value="ECO:0007669"/>
    <property type="project" value="TreeGrafter"/>
</dbReference>
<feature type="region of interest" description="Disordered" evidence="1">
    <location>
        <begin position="193"/>
        <end position="246"/>
    </location>
</feature>
<name>A0A430FC13_9BIFI</name>
<proteinExistence type="predicted"/>
<evidence type="ECO:0000313" key="3">
    <source>
        <dbReference type="EMBL" id="RSX50379.1"/>
    </source>
</evidence>
<dbReference type="GO" id="GO:1990281">
    <property type="term" value="C:efflux pump complex"/>
    <property type="evidence" value="ECO:0007669"/>
    <property type="project" value="TreeGrafter"/>
</dbReference>
<keyword evidence="2" id="KW-0812">Transmembrane</keyword>
<organism evidence="3 4">
    <name type="scientific">Bifidobacterium callimiconis</name>
    <dbReference type="NCBI Taxonomy" id="2306973"/>
    <lineage>
        <taxon>Bacteria</taxon>
        <taxon>Bacillati</taxon>
        <taxon>Actinomycetota</taxon>
        <taxon>Actinomycetes</taxon>
        <taxon>Bifidobacteriales</taxon>
        <taxon>Bifidobacteriaceae</taxon>
        <taxon>Bifidobacterium</taxon>
    </lineage>
</organism>
<protein>
    <submittedName>
        <fullName evidence="3">Uncharacterized protein</fullName>
    </submittedName>
</protein>
<evidence type="ECO:0000256" key="1">
    <source>
        <dbReference type="SAM" id="MobiDB-lite"/>
    </source>
</evidence>
<dbReference type="PANTHER" id="PTHR30469">
    <property type="entry name" value="MULTIDRUG RESISTANCE PROTEIN MDTA"/>
    <property type="match status" value="1"/>
</dbReference>
<dbReference type="Gene3D" id="2.40.420.20">
    <property type="match status" value="1"/>
</dbReference>
<gene>
    <name evidence="3" type="ORF">D2E23_1702</name>
</gene>
<comment type="caution">
    <text evidence="3">The sequence shown here is derived from an EMBL/GenBank/DDBJ whole genome shotgun (WGS) entry which is preliminary data.</text>
</comment>
<sequence>MSHRVVRRRVKVILSCIAIFALVASLCTYAYVHVMQANAGNQTAESGYASRLLTKQTATVTKGTLTPVVSSTGTVQVAQPFAVLSSNGGWFHSIVKTNDYVKSGSILGYVDRQSVIAPVDGLVTAVIADNMVSSHYPLFTITYAGMSVNVDATKLLKTAQVGTVLHGRFQVTDADGPTDCLAVVEMADIVTTGNDDDAQTNDEEQSSNDGEPKTEQEEPRSQSRINTPSEEESPASPNEDDQADASGEDEYVPLADNEDTDKEEIQPEGESSSFQGATEGINSALLSADFTQLNRIVSVADANANSDSLQSGTVQCLLPRESEARVGQSAVSVISAPAISDALLLPITSVAGRLGTGSVLKKEGTQFTATTVKLGASDGTSIVILSGLNEGDVVSATAPNLTKSSKNDNEQGLYGGNG</sequence>
<keyword evidence="4" id="KW-1185">Reference proteome</keyword>
<keyword evidence="2" id="KW-0472">Membrane</keyword>
<feature type="compositionally biased region" description="Acidic residues" evidence="1">
    <location>
        <begin position="229"/>
        <end position="246"/>
    </location>
</feature>
<feature type="compositionally biased region" description="Basic and acidic residues" evidence="1">
    <location>
        <begin position="210"/>
        <end position="221"/>
    </location>
</feature>
<reference evidence="3 4" key="1">
    <citation type="submission" date="2018-09" db="EMBL/GenBank/DDBJ databases">
        <title>Characterization of the phylogenetic diversity of five novel species belonging to the genus Bifidobacterium.</title>
        <authorList>
            <person name="Lugli G.A."/>
            <person name="Duranti S."/>
            <person name="Milani C."/>
        </authorList>
    </citation>
    <scope>NUCLEOTIDE SEQUENCE [LARGE SCALE GENOMIC DNA]</scope>
    <source>
        <strain evidence="3 4">2028B</strain>
    </source>
</reference>
<dbReference type="AlphaFoldDB" id="A0A430FC13"/>
<evidence type="ECO:0000256" key="2">
    <source>
        <dbReference type="SAM" id="Phobius"/>
    </source>
</evidence>
<feature type="compositionally biased region" description="Acidic residues" evidence="1">
    <location>
        <begin position="194"/>
        <end position="206"/>
    </location>
</feature>
<dbReference type="Proteomes" id="UP000288607">
    <property type="component" value="Unassembled WGS sequence"/>
</dbReference>
<accession>A0A430FC13</accession>
<keyword evidence="2" id="KW-1133">Transmembrane helix</keyword>
<feature type="transmembrane region" description="Helical" evidence="2">
    <location>
        <begin position="12"/>
        <end position="32"/>
    </location>
</feature>
<evidence type="ECO:0000313" key="4">
    <source>
        <dbReference type="Proteomes" id="UP000288607"/>
    </source>
</evidence>
<dbReference type="EMBL" id="QXGJ01000008">
    <property type="protein sequence ID" value="RSX50379.1"/>
    <property type="molecule type" value="Genomic_DNA"/>
</dbReference>